<reference evidence="2 3" key="1">
    <citation type="submission" date="2024-03" db="EMBL/GenBank/DDBJ databases">
        <title>A high-quality draft genome sequence of Diaporthe vaccinii, a causative agent of upright dieback and viscid rot disease in cranberry plants.</title>
        <authorList>
            <person name="Sarrasin M."/>
            <person name="Lang B.F."/>
            <person name="Burger G."/>
        </authorList>
    </citation>
    <scope>NUCLEOTIDE SEQUENCE [LARGE SCALE GENOMIC DNA]</scope>
    <source>
        <strain evidence="2 3">IS7</strain>
    </source>
</reference>
<keyword evidence="3" id="KW-1185">Reference proteome</keyword>
<name>A0ABR4EKL2_9PEZI</name>
<organism evidence="2 3">
    <name type="scientific">Diaporthe vaccinii</name>
    <dbReference type="NCBI Taxonomy" id="105482"/>
    <lineage>
        <taxon>Eukaryota</taxon>
        <taxon>Fungi</taxon>
        <taxon>Dikarya</taxon>
        <taxon>Ascomycota</taxon>
        <taxon>Pezizomycotina</taxon>
        <taxon>Sordariomycetes</taxon>
        <taxon>Sordariomycetidae</taxon>
        <taxon>Diaporthales</taxon>
        <taxon>Diaporthaceae</taxon>
        <taxon>Diaporthe</taxon>
        <taxon>Diaporthe eres species complex</taxon>
    </lineage>
</organism>
<accession>A0ABR4EKL2</accession>
<dbReference type="Proteomes" id="UP001600888">
    <property type="component" value="Unassembled WGS sequence"/>
</dbReference>
<evidence type="ECO:0000256" key="1">
    <source>
        <dbReference type="SAM" id="MobiDB-lite"/>
    </source>
</evidence>
<gene>
    <name evidence="2" type="ORF">FJTKL_10296</name>
</gene>
<dbReference type="PANTHER" id="PTHR38846">
    <property type="entry name" value="C3H1-TYPE DOMAIN-CONTAINING PROTEIN"/>
    <property type="match status" value="1"/>
</dbReference>
<dbReference type="PANTHER" id="PTHR38846:SF1">
    <property type="entry name" value="C3H1-TYPE DOMAIN-CONTAINING PROTEIN"/>
    <property type="match status" value="1"/>
</dbReference>
<feature type="region of interest" description="Disordered" evidence="1">
    <location>
        <begin position="1"/>
        <end position="26"/>
    </location>
</feature>
<protein>
    <submittedName>
        <fullName evidence="2">Uncharacterized protein</fullName>
    </submittedName>
</protein>
<comment type="caution">
    <text evidence="2">The sequence shown here is derived from an EMBL/GenBank/DDBJ whole genome shotgun (WGS) entry which is preliminary data.</text>
</comment>
<sequence>MPPPNQTTLPLRPRGVAEQPSKGKGKGIAAKWYDYFGTNDNDLTKWKQLCSDLGKPSDTFTSKTQCRKALKGVWVNIHDFLAAENKPQDVRFFESERALAAYTRKTHKVFPRREITQGNPLRDLLARIL</sequence>
<proteinExistence type="predicted"/>
<evidence type="ECO:0000313" key="2">
    <source>
        <dbReference type="EMBL" id="KAL2282945.1"/>
    </source>
</evidence>
<evidence type="ECO:0000313" key="3">
    <source>
        <dbReference type="Proteomes" id="UP001600888"/>
    </source>
</evidence>
<dbReference type="EMBL" id="JBAWTH010000046">
    <property type="protein sequence ID" value="KAL2282945.1"/>
    <property type="molecule type" value="Genomic_DNA"/>
</dbReference>